<evidence type="ECO:0000313" key="3">
    <source>
        <dbReference type="Proteomes" id="UP000636505"/>
    </source>
</evidence>
<sequence length="1322" mass="150982">MSKQVYSWKRFWCPRSGSINLADGGYLCDPDAKWGKAYNPDLVSLAAITNIPCLGLLGEPGIGKSQELKNLKALTEQIRNSSQILELNLRSCANLKEELFKDETFTNWLGGSHHLYLFLDSLDEGLLSIPTLATGLIDELKKPKYQDHINRLHLRLACRIFVFPAILEEGLKELWKEDCFAIYKLAPLRRIDVIEAANAEGFSSDDFLKEIGQKDVVSLAIKPITLRFLLNIYGRHNGQFPPNQKLYELYLEGCKLLCEEVSESRQASNRVGNLDADQRLIVAARIAAITVFTNRFAVWTGVDQGNIPDEDVLLQRLCFGCEEVNEKEFEVTREAIKEVLDTGLFSSRGLHRMGWMHQTYAEFLAAWYLVQHEIPLIQVTELIFSSEVSDRKLIPQLHETAAWLASMRSNILQEVIKTDPDVILHTDVPTDAQVRASIVDNLLTQFEEGKLFDIGRNNFRNYGKLKHPRLVEQLRPYICVPSKQVYARDLAIYIAEVCEVAELQQELAELALDSTQLIYLRVSAAKAICSVGDATTRPKLKPLAIGHLPEDEDDRLKGYALKAIWPDHLTATELFNSLTRPKKRNFFCGYQWFLNYELVPQLQLQPDDLVAALNWLEGQGLRCLGYPFEKLGDEILLKAWENLDLPGVAESFTQAALVQWREHQELITDGDKPKEKFASSLLSEAWKRLALVEQAVLVTSKTQENPSFLFSTLTEKFLTSEDVFWMLERLQNASCEKARRIWSQLLEWTFNPQDTKQTDAIIEASQNNSILHEVFAHRIEPIELDSAQARKLRDDYLSWQERRNRRQNSPLLNPPPQERVLKLLENLEAGDLDAWWQLHREMTLKPESQNYGSEFELDLPQLPGWQEAEEATRRRIIEGAKKYIQQKDDVDYGWIGTKPFNRPALAGGRAFLLFLQESPDFLENLSSEIWKRWTPAIVAAPSSNQHEDSYLQLVKYAYLNSFEGFIKTLIALIDKENQEHDYLFVLDRLDKCWDEQLKLTLLEKSKDPILKPKCVGQLLEELLRQGLTQARDFAKSLIYFPLSPVENEREKALIAAKVLIQNSEPSGWSFIWSLIQQDTSFGREVLELAAHGYSSGVQLNLTEAQLADLYIWLVHQYPYSEDPEHSNEVIAYSVTTRDGIARLRDSVLSQLKERGTPEACTEIQRLIQELPDVTWLGITLIDAQVNMRRMTWHPMTPEKLLQFVISPDPSNSDLSNQLETIDQRTKKMEDDPKVENTLNISDSYINAPVGNIGETHSHVTLPSSNTGNSTTDKKVINWVFLLTVIGIIASMMVSGAFNEEFRQLLNHAFSPQIQQESTPQAD</sequence>
<keyword evidence="1" id="KW-0812">Transmembrane</keyword>
<evidence type="ECO:0000313" key="2">
    <source>
        <dbReference type="EMBL" id="MBE9079215.1"/>
    </source>
</evidence>
<keyword evidence="1" id="KW-0472">Membrane</keyword>
<keyword evidence="1" id="KW-1133">Transmembrane helix</keyword>
<dbReference type="EMBL" id="JADEXG010000050">
    <property type="protein sequence ID" value="MBE9079215.1"/>
    <property type="molecule type" value="Genomic_DNA"/>
</dbReference>
<dbReference type="Proteomes" id="UP000636505">
    <property type="component" value="Unassembled WGS sequence"/>
</dbReference>
<comment type="caution">
    <text evidence="2">The sequence shown here is derived from an EMBL/GenBank/DDBJ whole genome shotgun (WGS) entry which is preliminary data.</text>
</comment>
<accession>A0A8J7AQA3</accession>
<name>A0A8J7AQA3_9CYAN</name>
<reference evidence="2" key="1">
    <citation type="submission" date="2020-10" db="EMBL/GenBank/DDBJ databases">
        <authorList>
            <person name="Castelo-Branco R."/>
            <person name="Eusebio N."/>
            <person name="Adriana R."/>
            <person name="Vieira A."/>
            <person name="Brugerolle De Fraissinette N."/>
            <person name="Rezende De Castro R."/>
            <person name="Schneider M.P."/>
            <person name="Vasconcelos V."/>
            <person name="Leao P.N."/>
        </authorList>
    </citation>
    <scope>NUCLEOTIDE SEQUENCE</scope>
    <source>
        <strain evidence="2">LEGE 07310</strain>
    </source>
</reference>
<organism evidence="2 3">
    <name type="scientific">Vasconcelosia minhoensis LEGE 07310</name>
    <dbReference type="NCBI Taxonomy" id="915328"/>
    <lineage>
        <taxon>Bacteria</taxon>
        <taxon>Bacillati</taxon>
        <taxon>Cyanobacteriota</taxon>
        <taxon>Cyanophyceae</taxon>
        <taxon>Nodosilineales</taxon>
        <taxon>Cymatolegaceae</taxon>
        <taxon>Vasconcelosia</taxon>
        <taxon>Vasconcelosia minhoensis</taxon>
    </lineage>
</organism>
<protein>
    <submittedName>
        <fullName evidence="2">Uncharacterized protein</fullName>
    </submittedName>
</protein>
<feature type="transmembrane region" description="Helical" evidence="1">
    <location>
        <begin position="1275"/>
        <end position="1297"/>
    </location>
</feature>
<keyword evidence="3" id="KW-1185">Reference proteome</keyword>
<proteinExistence type="predicted"/>
<evidence type="ECO:0000256" key="1">
    <source>
        <dbReference type="SAM" id="Phobius"/>
    </source>
</evidence>
<gene>
    <name evidence="2" type="ORF">IQ241_18240</name>
</gene>